<dbReference type="Pfam" id="PF00550">
    <property type="entry name" value="PP-binding"/>
    <property type="match status" value="1"/>
</dbReference>
<dbReference type="Gene3D" id="1.10.1200.10">
    <property type="entry name" value="ACP-like"/>
    <property type="match status" value="1"/>
</dbReference>
<dbReference type="Proteomes" id="UP000246635">
    <property type="component" value="Unassembled WGS sequence"/>
</dbReference>
<organism evidence="7 8">
    <name type="scientific">Paenibacillus cellulosilyticus</name>
    <dbReference type="NCBI Taxonomy" id="375489"/>
    <lineage>
        <taxon>Bacteria</taxon>
        <taxon>Bacillati</taxon>
        <taxon>Bacillota</taxon>
        <taxon>Bacilli</taxon>
        <taxon>Bacillales</taxon>
        <taxon>Paenibacillaceae</taxon>
        <taxon>Paenibacillus</taxon>
    </lineage>
</organism>
<dbReference type="SMART" id="SM00825">
    <property type="entry name" value="PKS_KS"/>
    <property type="match status" value="1"/>
</dbReference>
<dbReference type="CDD" id="cd00833">
    <property type="entry name" value="PKS"/>
    <property type="match status" value="1"/>
</dbReference>
<keyword evidence="4" id="KW-0175">Coiled coil</keyword>
<gene>
    <name evidence="7" type="ORF">DFQ01_102223</name>
</gene>
<dbReference type="SUPFAM" id="SSF53901">
    <property type="entry name" value="Thiolase-like"/>
    <property type="match status" value="1"/>
</dbReference>
<keyword evidence="1" id="KW-0596">Phosphopantetheine</keyword>
<dbReference type="Gene3D" id="1.10.1240.100">
    <property type="match status" value="1"/>
</dbReference>
<dbReference type="Pfam" id="PF21394">
    <property type="entry name" value="Beta-ketacyl_N"/>
    <property type="match status" value="1"/>
</dbReference>
<name>A0A2V2Z1B4_9BACL</name>
<evidence type="ECO:0000313" key="8">
    <source>
        <dbReference type="Proteomes" id="UP000246635"/>
    </source>
</evidence>
<dbReference type="InterPro" id="IPR013968">
    <property type="entry name" value="PKS_KR"/>
</dbReference>
<dbReference type="SMART" id="SM00823">
    <property type="entry name" value="PKS_PP"/>
    <property type="match status" value="1"/>
</dbReference>
<protein>
    <submittedName>
        <fullName evidence="7">Phosphopantetheine binding protein</fullName>
    </submittedName>
</protein>
<dbReference type="InterPro" id="IPR036291">
    <property type="entry name" value="NAD(P)-bd_dom_sf"/>
</dbReference>
<dbReference type="Pfam" id="PF00109">
    <property type="entry name" value="ketoacyl-synt"/>
    <property type="match status" value="1"/>
</dbReference>
<keyword evidence="3" id="KW-0808">Transferase</keyword>
<dbReference type="RefSeq" id="WP_110042581.1">
    <property type="nucleotide sequence ID" value="NZ_CP054612.1"/>
</dbReference>
<proteinExistence type="predicted"/>
<dbReference type="Pfam" id="PF08659">
    <property type="entry name" value="KR"/>
    <property type="match status" value="1"/>
</dbReference>
<dbReference type="Pfam" id="PF22621">
    <property type="entry name" value="CurL-like_PKS_C"/>
    <property type="match status" value="1"/>
</dbReference>
<dbReference type="GO" id="GO:0005886">
    <property type="term" value="C:plasma membrane"/>
    <property type="evidence" value="ECO:0007669"/>
    <property type="project" value="TreeGrafter"/>
</dbReference>
<feature type="coiled-coil region" evidence="4">
    <location>
        <begin position="516"/>
        <end position="581"/>
    </location>
</feature>
<evidence type="ECO:0000259" key="6">
    <source>
        <dbReference type="PROSITE" id="PS52004"/>
    </source>
</evidence>
<feature type="domain" description="Carrier" evidence="5">
    <location>
        <begin position="1174"/>
        <end position="1249"/>
    </location>
</feature>
<evidence type="ECO:0000256" key="1">
    <source>
        <dbReference type="ARBA" id="ARBA00022450"/>
    </source>
</evidence>
<dbReference type="GO" id="GO:0031177">
    <property type="term" value="F:phosphopantetheine binding"/>
    <property type="evidence" value="ECO:0007669"/>
    <property type="project" value="InterPro"/>
</dbReference>
<dbReference type="InterPro" id="IPR057326">
    <property type="entry name" value="KR_dom"/>
</dbReference>
<dbReference type="SUPFAM" id="SSF51735">
    <property type="entry name" value="NAD(P)-binding Rossmann-fold domains"/>
    <property type="match status" value="2"/>
</dbReference>
<dbReference type="InterPro" id="IPR036736">
    <property type="entry name" value="ACP-like_sf"/>
</dbReference>
<dbReference type="GO" id="GO:0071770">
    <property type="term" value="P:DIM/DIP cell wall layer assembly"/>
    <property type="evidence" value="ECO:0007669"/>
    <property type="project" value="TreeGrafter"/>
</dbReference>
<dbReference type="PROSITE" id="PS00606">
    <property type="entry name" value="KS3_1"/>
    <property type="match status" value="1"/>
</dbReference>
<dbReference type="Pfam" id="PF02801">
    <property type="entry name" value="Ketoacyl-synt_C"/>
    <property type="match status" value="1"/>
</dbReference>
<dbReference type="GO" id="GO:0005737">
    <property type="term" value="C:cytoplasm"/>
    <property type="evidence" value="ECO:0007669"/>
    <property type="project" value="TreeGrafter"/>
</dbReference>
<sequence>MSSLKIDDLYRRTDRQSLIKDVSETSSKDIAIIGIGLRFPYAANLVEFWEIVQNGLDCVNELSYSRSEDANRYLNYIETDMEKVKYLHCSYLEDIDQFDYEMFKMTPKEASLTSPLQRIFLQTAWEAIEDAGYGGGKIANSNTGVFAGILGDIDGFKYKEMIENIDPSLLPLSTSGNLVSMIPGRVAYTFNLKGPAIVVDTACSSSLVSIDLACKSLRRGDCEMALAGGVKLSLLPVDRSYYKIGIESSDAGTHTFSDSADGSGLGEGAGVLLLKPLQQAIRDNDQIYAVIKGSATNQDGMSMGITAPNPTSQRDVLIKAWEDAEVDPETISLIEAHGTATILGDTVEMDGLTQAFSRYTAKKQFCAIGSVKSNIGHLYEAAGIAGIIKATAALTHKKLPPSISFDYPNRKIPFHASPVYVNTALRTWQTGRAPRRCGVSSFGISGTNSHVVLEEAPAAPAYSESPALILTLSAKDESSLHQLICRIREHIASNRERASDICYSANTGRTHHRIRLAAVAKDANELLSMLLELEQKGPFDRPSSMFYYRANSRHNSNEAQLRNSREQCERLRLKLKDASVSWESPLDMLRETAQAYVDMGDVEWELVYNAERRVRVNAPFANLSPQRCWLPIPESAPMHQADETVPAYYAWKWVSRPAVPQPYAAQNACILIMKDHQGYGEFLAEHYRRQGITVIEAVIGERFAQLAPTSFELSGEEDYVRMFSDIEAGRIDQIIHLSSLDTGPVNELTDLRASQRRGVHALYALIRAYIRCQPASDTDIVLVAANVYQAGDAPHRISPEHATLFGLGQVVGKEHPHLKCRCMDIDEMTSPSQLLEEIALKAGYYHTALRAGDCYIQQLCPVGAMPSQLNALPIRESGVYVITGGMGGIGLETASLIVAQANVHVILLSRTEYPAREERASWLARHPEHSLAEKMTRLIDMERNGSTIDCFAVDIADEERLSEVLERVRAVYGDIHGIIHAAGVGMSVDMMDKDDKQFRDVFDPKVYGTWLLHRLTEQDNLDFFYLYSSVATYFSAAGQSDYVAANAYLDCFSEYRSSQGKPSITINWSTWKEVGMAANIGFAVDTMFKAMRTSYAMQALSGVSELGLPRLLIGELNYDWPLISSLKSGIYQLDASIEIRLNERSGSRRVRESAVPSSASITKQAVIMMGKEQEDYSEAEVIIAGICRDVLQYQEIHIEDSFFELGADSFLLKQIQARLEQALPGKTTIADIFEHPSVAKLARFVERESVPISKKVTKSDEELEAQLHDLVDSIDSGTASLDEIISMLDKI</sequence>
<dbReference type="InterPro" id="IPR018201">
    <property type="entry name" value="Ketoacyl_synth_AS"/>
</dbReference>
<dbReference type="GO" id="GO:0004315">
    <property type="term" value="F:3-oxoacyl-[acyl-carrier-protein] synthase activity"/>
    <property type="evidence" value="ECO:0007669"/>
    <property type="project" value="InterPro"/>
</dbReference>
<dbReference type="InterPro" id="IPR050091">
    <property type="entry name" value="PKS_NRPS_Biosynth_Enz"/>
</dbReference>
<dbReference type="InterPro" id="IPR009081">
    <property type="entry name" value="PP-bd_ACP"/>
</dbReference>
<dbReference type="InterPro" id="IPR014030">
    <property type="entry name" value="Ketoacyl_synth_N"/>
</dbReference>
<dbReference type="InterPro" id="IPR020841">
    <property type="entry name" value="PKS_Beta-ketoAc_synthase_dom"/>
</dbReference>
<dbReference type="InterPro" id="IPR049490">
    <property type="entry name" value="C883_1060-like_KR_N"/>
</dbReference>
<dbReference type="PANTHER" id="PTHR43775">
    <property type="entry name" value="FATTY ACID SYNTHASE"/>
    <property type="match status" value="1"/>
</dbReference>
<keyword evidence="8" id="KW-1185">Reference proteome</keyword>
<reference evidence="7 8" key="1">
    <citation type="submission" date="2018-05" db="EMBL/GenBank/DDBJ databases">
        <title>Genomic Encyclopedia of Type Strains, Phase III (KMG-III): the genomes of soil and plant-associated and newly described type strains.</title>
        <authorList>
            <person name="Whitman W."/>
        </authorList>
    </citation>
    <scope>NUCLEOTIDE SEQUENCE [LARGE SCALE GENOMIC DNA]</scope>
    <source>
        <strain evidence="7 8">CECT 5696</strain>
    </source>
</reference>
<accession>A0A2V2Z1B4</accession>
<evidence type="ECO:0000256" key="2">
    <source>
        <dbReference type="ARBA" id="ARBA00022553"/>
    </source>
</evidence>
<dbReference type="InterPro" id="IPR014031">
    <property type="entry name" value="Ketoacyl_synth_C"/>
</dbReference>
<evidence type="ECO:0000259" key="5">
    <source>
        <dbReference type="PROSITE" id="PS50075"/>
    </source>
</evidence>
<dbReference type="GO" id="GO:0004312">
    <property type="term" value="F:fatty acid synthase activity"/>
    <property type="evidence" value="ECO:0007669"/>
    <property type="project" value="TreeGrafter"/>
</dbReference>
<evidence type="ECO:0000313" key="7">
    <source>
        <dbReference type="EMBL" id="PWW07331.1"/>
    </source>
</evidence>
<dbReference type="PROSITE" id="PS50075">
    <property type="entry name" value="CARRIER"/>
    <property type="match status" value="1"/>
</dbReference>
<keyword evidence="2" id="KW-0597">Phosphoprotein</keyword>
<comment type="caution">
    <text evidence="7">The sequence shown here is derived from an EMBL/GenBank/DDBJ whole genome shotgun (WGS) entry which is preliminary data.</text>
</comment>
<dbReference type="EMBL" id="QGTQ01000002">
    <property type="protein sequence ID" value="PWW07331.1"/>
    <property type="molecule type" value="Genomic_DNA"/>
</dbReference>
<dbReference type="GO" id="GO:0006633">
    <property type="term" value="P:fatty acid biosynthetic process"/>
    <property type="evidence" value="ECO:0007669"/>
    <property type="project" value="InterPro"/>
</dbReference>
<dbReference type="CDD" id="cd08953">
    <property type="entry name" value="KR_2_SDR_x"/>
    <property type="match status" value="1"/>
</dbReference>
<dbReference type="Gene3D" id="3.40.47.10">
    <property type="match status" value="1"/>
</dbReference>
<feature type="domain" description="Ketosynthase family 3 (KS3)" evidence="6">
    <location>
        <begin position="27"/>
        <end position="455"/>
    </location>
</feature>
<evidence type="ECO:0000256" key="3">
    <source>
        <dbReference type="ARBA" id="ARBA00022679"/>
    </source>
</evidence>
<dbReference type="SMART" id="SM00822">
    <property type="entry name" value="PKS_KR"/>
    <property type="match status" value="1"/>
</dbReference>
<dbReference type="Gene3D" id="3.40.50.720">
    <property type="entry name" value="NAD(P)-binding Rossmann-like Domain"/>
    <property type="match status" value="1"/>
</dbReference>
<dbReference type="PANTHER" id="PTHR43775:SF37">
    <property type="entry name" value="SI:DKEY-61P9.11"/>
    <property type="match status" value="1"/>
</dbReference>
<dbReference type="InterPro" id="IPR016039">
    <property type="entry name" value="Thiolase-like"/>
</dbReference>
<dbReference type="PROSITE" id="PS52004">
    <property type="entry name" value="KS3_2"/>
    <property type="match status" value="1"/>
</dbReference>
<dbReference type="SUPFAM" id="SSF47336">
    <property type="entry name" value="ACP-like"/>
    <property type="match status" value="1"/>
</dbReference>
<dbReference type="OrthoDB" id="9765680at2"/>
<dbReference type="InterPro" id="IPR020806">
    <property type="entry name" value="PKS_PP-bd"/>
</dbReference>
<evidence type="ECO:0000256" key="4">
    <source>
        <dbReference type="SAM" id="Coils"/>
    </source>
</evidence>